<protein>
    <submittedName>
        <fullName evidence="1">Uncharacterized protein</fullName>
    </submittedName>
</protein>
<dbReference type="AlphaFoldDB" id="A0A0E9X966"/>
<evidence type="ECO:0000313" key="1">
    <source>
        <dbReference type="EMBL" id="JAH99169.1"/>
    </source>
</evidence>
<reference evidence="1" key="1">
    <citation type="submission" date="2014-11" db="EMBL/GenBank/DDBJ databases">
        <authorList>
            <person name="Amaro Gonzalez C."/>
        </authorList>
    </citation>
    <scope>NUCLEOTIDE SEQUENCE</scope>
</reference>
<dbReference type="EMBL" id="GBXM01009408">
    <property type="protein sequence ID" value="JAH99169.1"/>
    <property type="molecule type" value="Transcribed_RNA"/>
</dbReference>
<accession>A0A0E9X966</accession>
<name>A0A0E9X966_ANGAN</name>
<sequence>MTVVRVLDYFVYTSATNVTIEGNLLVRYTSVPTVHGAFASPLLFCDVLTLTKISPQGKMTMMCRYLLLPHTVRMLP</sequence>
<organism evidence="1">
    <name type="scientific">Anguilla anguilla</name>
    <name type="common">European freshwater eel</name>
    <name type="synonym">Muraena anguilla</name>
    <dbReference type="NCBI Taxonomy" id="7936"/>
    <lineage>
        <taxon>Eukaryota</taxon>
        <taxon>Metazoa</taxon>
        <taxon>Chordata</taxon>
        <taxon>Craniata</taxon>
        <taxon>Vertebrata</taxon>
        <taxon>Euteleostomi</taxon>
        <taxon>Actinopterygii</taxon>
        <taxon>Neopterygii</taxon>
        <taxon>Teleostei</taxon>
        <taxon>Anguilliformes</taxon>
        <taxon>Anguillidae</taxon>
        <taxon>Anguilla</taxon>
    </lineage>
</organism>
<reference evidence="1" key="2">
    <citation type="journal article" date="2015" name="Fish Shellfish Immunol.">
        <title>Early steps in the European eel (Anguilla anguilla)-Vibrio vulnificus interaction in the gills: Role of the RtxA13 toxin.</title>
        <authorList>
            <person name="Callol A."/>
            <person name="Pajuelo D."/>
            <person name="Ebbesson L."/>
            <person name="Teles M."/>
            <person name="MacKenzie S."/>
            <person name="Amaro C."/>
        </authorList>
    </citation>
    <scope>NUCLEOTIDE SEQUENCE</scope>
</reference>
<proteinExistence type="predicted"/>